<gene>
    <name evidence="2" type="ORF">BLA29_003493</name>
</gene>
<name>A0A1Y3BEG5_EURMA</name>
<feature type="chain" id="PRO_5012915056" evidence="1">
    <location>
        <begin position="22"/>
        <end position="84"/>
    </location>
</feature>
<evidence type="ECO:0000256" key="1">
    <source>
        <dbReference type="SAM" id="SignalP"/>
    </source>
</evidence>
<feature type="signal peptide" evidence="1">
    <location>
        <begin position="1"/>
        <end position="21"/>
    </location>
</feature>
<organism evidence="2 3">
    <name type="scientific">Euroglyphus maynei</name>
    <name type="common">Mayne's house dust mite</name>
    <dbReference type="NCBI Taxonomy" id="6958"/>
    <lineage>
        <taxon>Eukaryota</taxon>
        <taxon>Metazoa</taxon>
        <taxon>Ecdysozoa</taxon>
        <taxon>Arthropoda</taxon>
        <taxon>Chelicerata</taxon>
        <taxon>Arachnida</taxon>
        <taxon>Acari</taxon>
        <taxon>Acariformes</taxon>
        <taxon>Sarcoptiformes</taxon>
        <taxon>Astigmata</taxon>
        <taxon>Psoroptidia</taxon>
        <taxon>Analgoidea</taxon>
        <taxon>Pyroglyphidae</taxon>
        <taxon>Pyroglyphinae</taxon>
        <taxon>Euroglyphus</taxon>
    </lineage>
</organism>
<comment type="caution">
    <text evidence="2">The sequence shown here is derived from an EMBL/GenBank/DDBJ whole genome shotgun (WGS) entry which is preliminary data.</text>
</comment>
<dbReference type="AlphaFoldDB" id="A0A1Y3BEG5"/>
<dbReference type="EMBL" id="MUJZ01027211">
    <property type="protein sequence ID" value="OTF78597.1"/>
    <property type="molecule type" value="Genomic_DNA"/>
</dbReference>
<keyword evidence="3" id="KW-1185">Reference proteome</keyword>
<proteinExistence type="predicted"/>
<evidence type="ECO:0000313" key="3">
    <source>
        <dbReference type="Proteomes" id="UP000194236"/>
    </source>
</evidence>
<reference evidence="2 3" key="1">
    <citation type="submission" date="2017-03" db="EMBL/GenBank/DDBJ databases">
        <title>Genome Survey of Euroglyphus maynei.</title>
        <authorList>
            <person name="Arlian L.G."/>
            <person name="Morgan M.S."/>
            <person name="Rider S.D."/>
        </authorList>
    </citation>
    <scope>NUCLEOTIDE SEQUENCE [LARGE SCALE GENOMIC DNA]</scope>
    <source>
        <strain evidence="2">Arlian Lab</strain>
        <tissue evidence="2">Whole body</tissue>
    </source>
</reference>
<protein>
    <submittedName>
        <fullName evidence="2">Uncharacterized protein</fullName>
    </submittedName>
</protein>
<keyword evidence="1" id="KW-0732">Signal</keyword>
<accession>A0A1Y3BEG5</accession>
<sequence>MKQSLIIVATLVLAMTINADAIPYGGGHGGVNVVPPPMMMNYGRGQYYGMNNGYNMAGGYDGRFGLIGPYGKYGKYGMILDGYY</sequence>
<dbReference type="Proteomes" id="UP000194236">
    <property type="component" value="Unassembled WGS sequence"/>
</dbReference>
<evidence type="ECO:0000313" key="2">
    <source>
        <dbReference type="EMBL" id="OTF78597.1"/>
    </source>
</evidence>